<dbReference type="Pfam" id="PF01370">
    <property type="entry name" value="Epimerase"/>
    <property type="match status" value="1"/>
</dbReference>
<dbReference type="Proteomes" id="UP001501343">
    <property type="component" value="Unassembled WGS sequence"/>
</dbReference>
<dbReference type="PANTHER" id="PTHR43245">
    <property type="entry name" value="BIFUNCTIONAL POLYMYXIN RESISTANCE PROTEIN ARNA"/>
    <property type="match status" value="1"/>
</dbReference>
<comment type="caution">
    <text evidence="2">The sequence shown here is derived from an EMBL/GenBank/DDBJ whole genome shotgun (WGS) entry which is preliminary data.</text>
</comment>
<organism evidence="2 3">
    <name type="scientific">Microbacterium aoyamense</name>
    <dbReference type="NCBI Taxonomy" id="344166"/>
    <lineage>
        <taxon>Bacteria</taxon>
        <taxon>Bacillati</taxon>
        <taxon>Actinomycetota</taxon>
        <taxon>Actinomycetes</taxon>
        <taxon>Micrococcales</taxon>
        <taxon>Microbacteriaceae</taxon>
        <taxon>Microbacterium</taxon>
    </lineage>
</organism>
<dbReference type="InterPro" id="IPR036291">
    <property type="entry name" value="NAD(P)-bd_dom_sf"/>
</dbReference>
<evidence type="ECO:0000259" key="1">
    <source>
        <dbReference type="Pfam" id="PF01370"/>
    </source>
</evidence>
<keyword evidence="3" id="KW-1185">Reference proteome</keyword>
<dbReference type="Gene3D" id="3.40.50.720">
    <property type="entry name" value="NAD(P)-binding Rossmann-like Domain"/>
    <property type="match status" value="1"/>
</dbReference>
<feature type="domain" description="NAD-dependent epimerase/dehydratase" evidence="1">
    <location>
        <begin position="10"/>
        <end position="220"/>
    </location>
</feature>
<evidence type="ECO:0000313" key="3">
    <source>
        <dbReference type="Proteomes" id="UP001501343"/>
    </source>
</evidence>
<dbReference type="SUPFAM" id="SSF51735">
    <property type="entry name" value="NAD(P)-binding Rossmann-fold domains"/>
    <property type="match status" value="1"/>
</dbReference>
<sequence>MAYPARVLYVGGTGTISAACVRRSVEVGQQVTILTRGNNDKRRELPASVESVVADLDRPDTVREALAGRRFDAVANFIGFDAAGARSAIELFAPLTDQYVHISSASVYHKPVLQVPIVESNWAKNELVSYAQAKVEAELELLRARDERGFPVTIVRPSHTYDEGTPPLPGDWTTIDRLVRGDEVIVSGDGTSLWTLTHAGDFALGFVGLLGNLRAVGETFHITSDDVYTWDVIMNIVARELGVTANIVHIPAELIQVGAPDWFWSELYRGDIGHSAIFDNSKIKRYVPEFVPTRSFRAGAREIAQWREKNPDITTPDASIDAIISRLVRGYHASREAFAAEARSAG</sequence>
<dbReference type="EMBL" id="BAAAOF010000002">
    <property type="protein sequence ID" value="GAA1919324.1"/>
    <property type="molecule type" value="Genomic_DNA"/>
</dbReference>
<gene>
    <name evidence="2" type="ORF">GCM10009775_09850</name>
</gene>
<evidence type="ECO:0000313" key="2">
    <source>
        <dbReference type="EMBL" id="GAA1919324.1"/>
    </source>
</evidence>
<reference evidence="3" key="1">
    <citation type="journal article" date="2019" name="Int. J. Syst. Evol. Microbiol.">
        <title>The Global Catalogue of Microorganisms (GCM) 10K type strain sequencing project: providing services to taxonomists for standard genome sequencing and annotation.</title>
        <authorList>
            <consortium name="The Broad Institute Genomics Platform"/>
            <consortium name="The Broad Institute Genome Sequencing Center for Infectious Disease"/>
            <person name="Wu L."/>
            <person name="Ma J."/>
        </authorList>
    </citation>
    <scope>NUCLEOTIDE SEQUENCE [LARGE SCALE GENOMIC DNA]</scope>
    <source>
        <strain evidence="3">JCM 14900</strain>
    </source>
</reference>
<dbReference type="PROSITE" id="PS51257">
    <property type="entry name" value="PROKAR_LIPOPROTEIN"/>
    <property type="match status" value="1"/>
</dbReference>
<dbReference type="InterPro" id="IPR001509">
    <property type="entry name" value="Epimerase_deHydtase"/>
</dbReference>
<dbReference type="InterPro" id="IPR050177">
    <property type="entry name" value="Lipid_A_modif_metabolic_enz"/>
</dbReference>
<proteinExistence type="predicted"/>
<accession>A0ABP5APU5</accession>
<name>A0ABP5APU5_9MICO</name>
<protein>
    <submittedName>
        <fullName evidence="2">SDR family oxidoreductase</fullName>
    </submittedName>
</protein>
<dbReference type="RefSeq" id="WP_248146023.1">
    <property type="nucleotide sequence ID" value="NZ_BAAAOF010000002.1"/>
</dbReference>